<dbReference type="PANTHER" id="PTHR43711:SF26">
    <property type="entry name" value="SENSOR HISTIDINE KINASE RCSC"/>
    <property type="match status" value="1"/>
</dbReference>
<organism evidence="7 8">
    <name type="scientific">Christiangramia flava JLT2011</name>
    <dbReference type="NCBI Taxonomy" id="1229726"/>
    <lineage>
        <taxon>Bacteria</taxon>
        <taxon>Pseudomonadati</taxon>
        <taxon>Bacteroidota</taxon>
        <taxon>Flavobacteriia</taxon>
        <taxon>Flavobacteriales</taxon>
        <taxon>Flavobacteriaceae</taxon>
        <taxon>Christiangramia</taxon>
    </lineage>
</organism>
<keyword evidence="3" id="KW-0597">Phosphoprotein</keyword>
<dbReference type="FunFam" id="3.30.565.10:FF:000006">
    <property type="entry name" value="Sensor histidine kinase WalK"/>
    <property type="match status" value="1"/>
</dbReference>
<evidence type="ECO:0000256" key="6">
    <source>
        <dbReference type="ARBA" id="ARBA00023012"/>
    </source>
</evidence>
<dbReference type="CDD" id="cd00082">
    <property type="entry name" value="HisKA"/>
    <property type="match status" value="1"/>
</dbReference>
<dbReference type="Proteomes" id="UP000186230">
    <property type="component" value="Chromosome"/>
</dbReference>
<evidence type="ECO:0000313" key="7">
    <source>
        <dbReference type="EMBL" id="APU68335.1"/>
    </source>
</evidence>
<dbReference type="OrthoDB" id="9808408at2"/>
<dbReference type="InterPro" id="IPR003594">
    <property type="entry name" value="HATPase_dom"/>
</dbReference>
<dbReference type="RefSeq" id="WP_083644121.1">
    <property type="nucleotide sequence ID" value="NZ_AMRU01000001.1"/>
</dbReference>
<dbReference type="PROSITE" id="PS50109">
    <property type="entry name" value="HIS_KIN"/>
    <property type="match status" value="1"/>
</dbReference>
<dbReference type="PANTHER" id="PTHR43711">
    <property type="entry name" value="TWO-COMPONENT HISTIDINE KINASE"/>
    <property type="match status" value="1"/>
</dbReference>
<evidence type="ECO:0000256" key="5">
    <source>
        <dbReference type="ARBA" id="ARBA00022777"/>
    </source>
</evidence>
<dbReference type="EC" id="2.7.13.3" evidence="2"/>
<dbReference type="NCBIfam" id="TIGR00229">
    <property type="entry name" value="sensory_box"/>
    <property type="match status" value="1"/>
</dbReference>
<accession>A0A1L7I5E4</accession>
<keyword evidence="6" id="KW-0902">Two-component regulatory system</keyword>
<dbReference type="InterPro" id="IPR050736">
    <property type="entry name" value="Sensor_HK_Regulatory"/>
</dbReference>
<dbReference type="InterPro" id="IPR000014">
    <property type="entry name" value="PAS"/>
</dbReference>
<dbReference type="KEGG" id="gfl:GRFL_1611"/>
<dbReference type="Pfam" id="PF00512">
    <property type="entry name" value="HisKA"/>
    <property type="match status" value="1"/>
</dbReference>
<evidence type="ECO:0000256" key="2">
    <source>
        <dbReference type="ARBA" id="ARBA00012438"/>
    </source>
</evidence>
<dbReference type="SUPFAM" id="SSF55785">
    <property type="entry name" value="PYP-like sensor domain (PAS domain)"/>
    <property type="match status" value="1"/>
</dbReference>
<dbReference type="Pfam" id="PF13426">
    <property type="entry name" value="PAS_9"/>
    <property type="match status" value="1"/>
</dbReference>
<dbReference type="SMART" id="SM00388">
    <property type="entry name" value="HisKA"/>
    <property type="match status" value="1"/>
</dbReference>
<dbReference type="EMBL" id="CP016359">
    <property type="protein sequence ID" value="APU68335.1"/>
    <property type="molecule type" value="Genomic_DNA"/>
</dbReference>
<keyword evidence="8" id="KW-1185">Reference proteome</keyword>
<evidence type="ECO:0000313" key="8">
    <source>
        <dbReference type="Proteomes" id="UP000186230"/>
    </source>
</evidence>
<proteinExistence type="predicted"/>
<keyword evidence="5 7" id="KW-0418">Kinase</keyword>
<keyword evidence="4" id="KW-0808">Transferase</keyword>
<dbReference type="PRINTS" id="PR00344">
    <property type="entry name" value="BCTRLSENSOR"/>
</dbReference>
<dbReference type="AlphaFoldDB" id="A0A1L7I5E4"/>
<dbReference type="InterPro" id="IPR005467">
    <property type="entry name" value="His_kinase_dom"/>
</dbReference>
<dbReference type="InterPro" id="IPR004358">
    <property type="entry name" value="Sig_transdc_His_kin-like_C"/>
</dbReference>
<evidence type="ECO:0000256" key="1">
    <source>
        <dbReference type="ARBA" id="ARBA00000085"/>
    </source>
</evidence>
<dbReference type="PROSITE" id="PS50112">
    <property type="entry name" value="PAS"/>
    <property type="match status" value="1"/>
</dbReference>
<dbReference type="Pfam" id="PF02518">
    <property type="entry name" value="HATPase_c"/>
    <property type="match status" value="1"/>
</dbReference>
<protein>
    <recommendedName>
        <fullName evidence="2">histidine kinase</fullName>
        <ecNumber evidence="2">2.7.13.3</ecNumber>
    </recommendedName>
</protein>
<dbReference type="SMART" id="SM00387">
    <property type="entry name" value="HATPase_c"/>
    <property type="match status" value="1"/>
</dbReference>
<dbReference type="Gene3D" id="3.30.565.10">
    <property type="entry name" value="Histidine kinase-like ATPase, C-terminal domain"/>
    <property type="match status" value="1"/>
</dbReference>
<evidence type="ECO:0000256" key="3">
    <source>
        <dbReference type="ARBA" id="ARBA00022553"/>
    </source>
</evidence>
<name>A0A1L7I5E4_9FLAO</name>
<reference evidence="7 8" key="1">
    <citation type="submission" date="2016-07" db="EMBL/GenBank/DDBJ databases">
        <title>Multi-omics approach to identify versatile polysaccharide utilization systems of a marine flavobacterium Gramella flava.</title>
        <authorList>
            <person name="Tang K."/>
        </authorList>
    </citation>
    <scope>NUCLEOTIDE SEQUENCE [LARGE SCALE GENOMIC DNA]</scope>
    <source>
        <strain evidence="7 8">JLT2011</strain>
    </source>
</reference>
<evidence type="ECO:0000256" key="4">
    <source>
        <dbReference type="ARBA" id="ARBA00022679"/>
    </source>
</evidence>
<dbReference type="SUPFAM" id="SSF55874">
    <property type="entry name" value="ATPase domain of HSP90 chaperone/DNA topoisomerase II/histidine kinase"/>
    <property type="match status" value="1"/>
</dbReference>
<comment type="catalytic activity">
    <reaction evidence="1">
        <text>ATP + protein L-histidine = ADP + protein N-phospho-L-histidine.</text>
        <dbReference type="EC" id="2.7.13.3"/>
    </reaction>
</comment>
<dbReference type="InterPro" id="IPR035965">
    <property type="entry name" value="PAS-like_dom_sf"/>
</dbReference>
<dbReference type="CDD" id="cd00130">
    <property type="entry name" value="PAS"/>
    <property type="match status" value="1"/>
</dbReference>
<dbReference type="InterPro" id="IPR036890">
    <property type="entry name" value="HATPase_C_sf"/>
</dbReference>
<sequence>MNESLQQNKDIFNILFEAASEGIIVVNSSQKVVATNTAAAKMFGYEKTELLGKDLDVLVPKKYHHSHHRHVDHFIENSEKRQMGHGRELYGVKKDGSLFPVEAGLNPFEIEGEKFVMSLVIDISIRLETQRQIKELNTQLEEKIRIRTSELSESVEKLKTANLDLESEVKRRMEAERKIKDALQKEKELSDLKTKFLSLVSHEFKTPLSGILSSATLIGKYQKEEQQEKREKHLLTIRNKVHYLNNILNDFLSIERLDSGKGQYKFIEFSLKRLINEVVYNANITLKDGQELLYPKEQQDLLLYQDEKIVELILSNLLSNAVKYSPENTTIEFRVNVQGDRILFEVEDQGRGIPQKDQKHIFERYFRAENALLDQGTGIGLNIAKAHLENLGGSISFKSIEHKGTTFRVELPVKKV</sequence>
<dbReference type="InterPro" id="IPR003661">
    <property type="entry name" value="HisK_dim/P_dom"/>
</dbReference>
<dbReference type="GO" id="GO:0000155">
    <property type="term" value="F:phosphorelay sensor kinase activity"/>
    <property type="evidence" value="ECO:0007669"/>
    <property type="project" value="InterPro"/>
</dbReference>
<gene>
    <name evidence="7" type="ORF">GRFL_1611</name>
</gene>
<dbReference type="SUPFAM" id="SSF47384">
    <property type="entry name" value="Homodimeric domain of signal transducing histidine kinase"/>
    <property type="match status" value="1"/>
</dbReference>
<dbReference type="Gene3D" id="3.30.450.20">
    <property type="entry name" value="PAS domain"/>
    <property type="match status" value="1"/>
</dbReference>
<dbReference type="STRING" id="1229726.GRFL_1611"/>
<dbReference type="CDD" id="cd00075">
    <property type="entry name" value="HATPase"/>
    <property type="match status" value="1"/>
</dbReference>
<dbReference type="InterPro" id="IPR036097">
    <property type="entry name" value="HisK_dim/P_sf"/>
</dbReference>
<dbReference type="SMART" id="SM00091">
    <property type="entry name" value="PAS"/>
    <property type="match status" value="1"/>
</dbReference>
<dbReference type="Gene3D" id="1.10.287.130">
    <property type="match status" value="1"/>
</dbReference>